<feature type="modified residue" description="4-aspartylphosphate" evidence="1">
    <location>
        <position position="76"/>
    </location>
</feature>
<dbReference type="SUPFAM" id="SSF52172">
    <property type="entry name" value="CheY-like"/>
    <property type="match status" value="1"/>
</dbReference>
<dbReference type="OrthoDB" id="8030399at2"/>
<dbReference type="Proteomes" id="UP000254701">
    <property type="component" value="Unassembled WGS sequence"/>
</dbReference>
<evidence type="ECO:0000313" key="3">
    <source>
        <dbReference type="EMBL" id="SUU91366.1"/>
    </source>
</evidence>
<name>A0A380WSU2_AMIAI</name>
<dbReference type="Gene3D" id="3.40.50.2300">
    <property type="match status" value="1"/>
</dbReference>
<dbReference type="EMBL" id="UFSM01000001">
    <property type="protein sequence ID" value="SUU91366.1"/>
    <property type="molecule type" value="Genomic_DNA"/>
</dbReference>
<dbReference type="GO" id="GO:0000160">
    <property type="term" value="P:phosphorelay signal transduction system"/>
    <property type="evidence" value="ECO:0007669"/>
    <property type="project" value="InterPro"/>
</dbReference>
<accession>A0A380WSU2</accession>
<gene>
    <name evidence="3" type="ORF">NCTC10684_04630</name>
</gene>
<reference evidence="3 4" key="1">
    <citation type="submission" date="2018-06" db="EMBL/GenBank/DDBJ databases">
        <authorList>
            <consortium name="Pathogen Informatics"/>
            <person name="Doyle S."/>
        </authorList>
    </citation>
    <scope>NUCLEOTIDE SEQUENCE [LARGE SCALE GENOMIC DNA]</scope>
    <source>
        <strain evidence="3 4">NCTC10684</strain>
    </source>
</reference>
<evidence type="ECO:0000259" key="2">
    <source>
        <dbReference type="PROSITE" id="PS50110"/>
    </source>
</evidence>
<dbReference type="InterPro" id="IPR011006">
    <property type="entry name" value="CheY-like_superfamily"/>
</dbReference>
<dbReference type="RefSeq" id="WP_115733246.1">
    <property type="nucleotide sequence ID" value="NZ_BAAAVY010000037.1"/>
</dbReference>
<dbReference type="InterPro" id="IPR001789">
    <property type="entry name" value="Sig_transdc_resp-reg_receiver"/>
</dbReference>
<sequence length="148" mass="15616">MKWNDPDSGGSPDERARTLDGGEADLTKVLVVGRSPINRVVVAKIVERSGLKTISEAPDTAMAMLRTMAPGTIILDGGSDNKDCDGLMQSILSLRLASGNNLPSVILLSNRPGTPESLSLSSAVDIVVAKPITPERLQPVVEKLLGRC</sequence>
<dbReference type="PROSITE" id="PS50110">
    <property type="entry name" value="RESPONSE_REGULATORY"/>
    <property type="match status" value="1"/>
</dbReference>
<evidence type="ECO:0000256" key="1">
    <source>
        <dbReference type="PROSITE-ProRule" id="PRU00169"/>
    </source>
</evidence>
<feature type="domain" description="Response regulatory" evidence="2">
    <location>
        <begin position="28"/>
        <end position="145"/>
    </location>
</feature>
<proteinExistence type="predicted"/>
<organism evidence="3 4">
    <name type="scientific">Aminobacter aminovorans</name>
    <name type="common">Chelatobacter heintzii</name>
    <dbReference type="NCBI Taxonomy" id="83263"/>
    <lineage>
        <taxon>Bacteria</taxon>
        <taxon>Pseudomonadati</taxon>
        <taxon>Pseudomonadota</taxon>
        <taxon>Alphaproteobacteria</taxon>
        <taxon>Hyphomicrobiales</taxon>
        <taxon>Phyllobacteriaceae</taxon>
        <taxon>Aminobacter</taxon>
    </lineage>
</organism>
<evidence type="ECO:0000313" key="4">
    <source>
        <dbReference type="Proteomes" id="UP000254701"/>
    </source>
</evidence>
<keyword evidence="1" id="KW-0597">Phosphoprotein</keyword>
<dbReference type="AlphaFoldDB" id="A0A380WSU2"/>
<protein>
    <recommendedName>
        <fullName evidence="2">Response regulatory domain-containing protein</fullName>
    </recommendedName>
</protein>